<dbReference type="PROSITE" id="PS50005">
    <property type="entry name" value="TPR"/>
    <property type="match status" value="2"/>
</dbReference>
<dbReference type="Gene3D" id="1.10.8.430">
    <property type="entry name" value="Helical domain of apoptotic protease-activating factors"/>
    <property type="match status" value="1"/>
</dbReference>
<dbReference type="InterPro" id="IPR002182">
    <property type="entry name" value="NB-ARC"/>
</dbReference>
<dbReference type="PRINTS" id="PR00364">
    <property type="entry name" value="DISEASERSIST"/>
</dbReference>
<feature type="domain" description="NACHT-NTPase and P-loop NTPases N-terminal" evidence="3">
    <location>
        <begin position="13"/>
        <end position="132"/>
    </location>
</feature>
<dbReference type="SUPFAM" id="SSF52540">
    <property type="entry name" value="P-loop containing nucleoside triphosphate hydrolases"/>
    <property type="match status" value="1"/>
</dbReference>
<dbReference type="SMART" id="SM00028">
    <property type="entry name" value="TPR"/>
    <property type="match status" value="2"/>
</dbReference>
<keyword evidence="1" id="KW-0802">TPR repeat</keyword>
<evidence type="ECO:0000259" key="3">
    <source>
        <dbReference type="Pfam" id="PF17107"/>
    </source>
</evidence>
<comment type="caution">
    <text evidence="4">The sequence shown here is derived from an EMBL/GenBank/DDBJ whole genome shotgun (WGS) entry which is preliminary data.</text>
</comment>
<keyword evidence="5" id="KW-1185">Reference proteome</keyword>
<dbReference type="Pfam" id="PF17107">
    <property type="entry name" value="SesA"/>
    <property type="match status" value="1"/>
</dbReference>
<protein>
    <submittedName>
        <fullName evidence="4">Uncharacterized protein</fullName>
    </submittedName>
</protein>
<dbReference type="PANTHER" id="PTHR46082">
    <property type="entry name" value="ATP/GTP-BINDING PROTEIN-RELATED"/>
    <property type="match status" value="1"/>
</dbReference>
<evidence type="ECO:0000259" key="2">
    <source>
        <dbReference type="Pfam" id="PF00931"/>
    </source>
</evidence>
<dbReference type="InterPro" id="IPR011990">
    <property type="entry name" value="TPR-like_helical_dom_sf"/>
</dbReference>
<dbReference type="SUPFAM" id="SSF48452">
    <property type="entry name" value="TPR-like"/>
    <property type="match status" value="1"/>
</dbReference>
<organism evidence="4 5">
    <name type="scientific">Botryotinia calthae</name>
    <dbReference type="NCBI Taxonomy" id="38488"/>
    <lineage>
        <taxon>Eukaryota</taxon>
        <taxon>Fungi</taxon>
        <taxon>Dikarya</taxon>
        <taxon>Ascomycota</taxon>
        <taxon>Pezizomycotina</taxon>
        <taxon>Leotiomycetes</taxon>
        <taxon>Helotiales</taxon>
        <taxon>Sclerotiniaceae</taxon>
        <taxon>Botryotinia</taxon>
    </lineage>
</organism>
<accession>A0A4Y8D257</accession>
<dbReference type="InterPro" id="IPR031352">
    <property type="entry name" value="SesA"/>
</dbReference>
<dbReference type="STRING" id="38488.A0A4Y8D257"/>
<dbReference type="GO" id="GO:0043531">
    <property type="term" value="F:ADP binding"/>
    <property type="evidence" value="ECO:0007669"/>
    <property type="project" value="InterPro"/>
</dbReference>
<reference evidence="4 5" key="1">
    <citation type="submission" date="2017-11" db="EMBL/GenBank/DDBJ databases">
        <title>Comparative genomics of Botrytis spp.</title>
        <authorList>
            <person name="Valero-Jimenez C.A."/>
            <person name="Tapia P."/>
            <person name="Veloso J."/>
            <person name="Silva-Moreno E."/>
            <person name="Staats M."/>
            <person name="Valdes J.H."/>
            <person name="Van Kan J.A.L."/>
        </authorList>
    </citation>
    <scope>NUCLEOTIDE SEQUENCE [LARGE SCALE GENOMIC DNA]</scope>
    <source>
        <strain evidence="4 5">MUCL2830</strain>
    </source>
</reference>
<gene>
    <name evidence="4" type="ORF">BOTCAL_0153g00160</name>
</gene>
<evidence type="ECO:0000256" key="1">
    <source>
        <dbReference type="PROSITE-ProRule" id="PRU00339"/>
    </source>
</evidence>
<dbReference type="Pfam" id="PF13424">
    <property type="entry name" value="TPR_12"/>
    <property type="match status" value="1"/>
</dbReference>
<dbReference type="OrthoDB" id="1658288at2759"/>
<evidence type="ECO:0000313" key="4">
    <source>
        <dbReference type="EMBL" id="TEY63628.1"/>
    </source>
</evidence>
<dbReference type="Pfam" id="PF00931">
    <property type="entry name" value="NB-ARC"/>
    <property type="match status" value="1"/>
</dbReference>
<dbReference type="InterPro" id="IPR019734">
    <property type="entry name" value="TPR_rpt"/>
</dbReference>
<feature type="domain" description="NB-ARC" evidence="2">
    <location>
        <begin position="257"/>
        <end position="430"/>
    </location>
</feature>
<dbReference type="InterPro" id="IPR053137">
    <property type="entry name" value="NLR-like"/>
</dbReference>
<dbReference type="InterPro" id="IPR027417">
    <property type="entry name" value="P-loop_NTPase"/>
</dbReference>
<sequence length="800" mass="90377">MSGAEAAFIIGVISSVISIIEATKKVYDAAGDAKGQPEAFRQVAARLPLVIEILRSAELRLPSLNETALDAIENTLESCKAKAESLNKIFHKVLRKNDDKFFDRYKKAIGTLGKTDKVESLMEGILKDTQLLACEKLMGIATESQVNELEGGIKEMEELSSRSQENTGTAALYHYGSGSNNANTGGGAMHTGSGDLYHNNITGDAHFGSNPYNQIINNHIEHHVPPAPLPPLPSNYELGLCFSGAPLIDNDIFVGREMELKKVDEWLSSDVSEQNIVAIYGLGGMGKTQFSIHFAKRHRRKYSAIIWLNAKNEDTLTTAFLDLWDNISGAGQYKLLDNQLDKEIAIRNIRKWFSEPENNKWLVIFDSYNDPQLPGIQNSNGYDIRKFFPYKAQGSILITTRSSKINLGKQLQLGKFVNIDESLAILANHSGKKVTKESDVDARKLAERLDGLPLALATAGAYISQTADSFGSYIQLYENRWNELAQNSEERLEYADRTLYTTWNVSLKQVEAQNPEARQMLQLFAYLDNTDIWYELFLKVADSGPIWLSNIVKSKVRFDRAMSKLREYSLIEVETEGQSGRYSLHTCVHDWTLGYLNLEIDAELYSTAISIIARNTMWDKEPDFWTNNRRLGQHATRLDNKKLKNSIDWGNIDPKNLFTIAYLNSTIDRLLEAEEMYQRVLQGYEKAWGLEDASTLGTVNNLGIIYKKQGKMTESEEMFQRALKGKEKLWGPEHISTLNTVNNLGFLYLNQGKMIESEEMFQRALEGYEKSLGPEHERYKVVKQEVEALQSLRSMNNLLF</sequence>
<dbReference type="PANTHER" id="PTHR46082:SF6">
    <property type="entry name" value="AAA+ ATPASE DOMAIN-CONTAINING PROTEIN-RELATED"/>
    <property type="match status" value="1"/>
</dbReference>
<dbReference type="Gene3D" id="1.25.40.10">
    <property type="entry name" value="Tetratricopeptide repeat domain"/>
    <property type="match status" value="1"/>
</dbReference>
<dbReference type="Gene3D" id="3.40.50.300">
    <property type="entry name" value="P-loop containing nucleotide triphosphate hydrolases"/>
    <property type="match status" value="1"/>
</dbReference>
<evidence type="ECO:0000313" key="5">
    <source>
        <dbReference type="Proteomes" id="UP000297299"/>
    </source>
</evidence>
<dbReference type="EMBL" id="PHWZ01000153">
    <property type="protein sequence ID" value="TEY63628.1"/>
    <property type="molecule type" value="Genomic_DNA"/>
</dbReference>
<dbReference type="InterPro" id="IPR042197">
    <property type="entry name" value="Apaf_helical"/>
</dbReference>
<feature type="repeat" description="TPR" evidence="1">
    <location>
        <begin position="696"/>
        <end position="729"/>
    </location>
</feature>
<name>A0A4Y8D257_9HELO</name>
<dbReference type="AlphaFoldDB" id="A0A4Y8D257"/>
<proteinExistence type="predicted"/>
<feature type="repeat" description="TPR" evidence="1">
    <location>
        <begin position="738"/>
        <end position="771"/>
    </location>
</feature>
<dbReference type="Proteomes" id="UP000297299">
    <property type="component" value="Unassembled WGS sequence"/>
</dbReference>